<keyword evidence="1" id="KW-0732">Signal</keyword>
<evidence type="ECO:0000256" key="1">
    <source>
        <dbReference type="SAM" id="SignalP"/>
    </source>
</evidence>
<keyword evidence="3" id="KW-1185">Reference proteome</keyword>
<organism evidence="2 3">
    <name type="scientific">Dactylosporangium aurantiacum</name>
    <dbReference type="NCBI Taxonomy" id="35754"/>
    <lineage>
        <taxon>Bacteria</taxon>
        <taxon>Bacillati</taxon>
        <taxon>Actinomycetota</taxon>
        <taxon>Actinomycetes</taxon>
        <taxon>Micromonosporales</taxon>
        <taxon>Micromonosporaceae</taxon>
        <taxon>Dactylosporangium</taxon>
    </lineage>
</organism>
<protein>
    <submittedName>
        <fullName evidence="2">Extracellular solute-binding protein</fullName>
    </submittedName>
</protein>
<dbReference type="PANTHER" id="PTHR43649">
    <property type="entry name" value="ARABINOSE-BINDING PROTEIN-RELATED"/>
    <property type="match status" value="1"/>
</dbReference>
<dbReference type="Pfam" id="PF13416">
    <property type="entry name" value="SBP_bac_8"/>
    <property type="match status" value="1"/>
</dbReference>
<dbReference type="InterPro" id="IPR006059">
    <property type="entry name" value="SBP"/>
</dbReference>
<name>A0A9Q9I9D6_9ACTN</name>
<dbReference type="Gene3D" id="3.40.190.10">
    <property type="entry name" value="Periplasmic binding protein-like II"/>
    <property type="match status" value="2"/>
</dbReference>
<dbReference type="EMBL" id="CP073767">
    <property type="protein sequence ID" value="UWZ51827.1"/>
    <property type="molecule type" value="Genomic_DNA"/>
</dbReference>
<evidence type="ECO:0000313" key="2">
    <source>
        <dbReference type="EMBL" id="UWZ51827.1"/>
    </source>
</evidence>
<proteinExistence type="predicted"/>
<dbReference type="SUPFAM" id="SSF53850">
    <property type="entry name" value="Periplasmic binding protein-like II"/>
    <property type="match status" value="1"/>
</dbReference>
<accession>A0A9Q9I9D6</accession>
<dbReference type="OrthoDB" id="9787283at2"/>
<dbReference type="CDD" id="cd13583">
    <property type="entry name" value="PBP2_AlgQ_like_4"/>
    <property type="match status" value="1"/>
</dbReference>
<dbReference type="PANTHER" id="PTHR43649:SF17">
    <property type="entry name" value="ABC TRANSPORTER SOLUTE BINDING PROTEIN-SUGAR TRANSPORT"/>
    <property type="match status" value="1"/>
</dbReference>
<evidence type="ECO:0000313" key="3">
    <source>
        <dbReference type="Proteomes" id="UP001058003"/>
    </source>
</evidence>
<dbReference type="AlphaFoldDB" id="A0A9Q9I9D6"/>
<dbReference type="Proteomes" id="UP001058003">
    <property type="component" value="Chromosome"/>
</dbReference>
<dbReference type="PROSITE" id="PS51257">
    <property type="entry name" value="PROKAR_LIPOPROTEIN"/>
    <property type="match status" value="1"/>
</dbReference>
<gene>
    <name evidence="2" type="ORF">Daura_34615</name>
</gene>
<dbReference type="RefSeq" id="WP_033363863.1">
    <property type="nucleotide sequence ID" value="NZ_CP073767.1"/>
</dbReference>
<feature type="signal peptide" evidence="1">
    <location>
        <begin position="1"/>
        <end position="22"/>
    </location>
</feature>
<feature type="chain" id="PRO_5040414249" evidence="1">
    <location>
        <begin position="23"/>
        <end position="548"/>
    </location>
</feature>
<reference evidence="2" key="1">
    <citation type="submission" date="2021-04" db="EMBL/GenBank/DDBJ databases">
        <title>Dactylosporangium aurantiacum NRRL B-8018 full assembly.</title>
        <authorList>
            <person name="Hartkoorn R.C."/>
            <person name="Beaudoing E."/>
            <person name="Hot D."/>
        </authorList>
    </citation>
    <scope>NUCLEOTIDE SEQUENCE</scope>
    <source>
        <strain evidence="2">NRRL B-8018</strain>
    </source>
</reference>
<sequence>MHQVSRRALFGACGAAAVVALAGCGDDDDPSKGQDYTGHRDGAMDAYGLGQQFTATQPLNFSIMVLSNSAYPYKADWLFFKELTKRTNVTLQATVVPGSDYNQKRSVMVAAGDAPMIIPKTYHPDEEAYIASGAILPVSDHLDLMPNFRDQVAKWNLQPDLDAYRQEDGKFYLLPGLHEDVWSEYSLAMRTDVLQQLNLQVPKTWEDLRTVLRAMKAAHPDVYPLSDRWSTPPNPGANSLLSIVGTAYGVQAGWTYQHAKWDDAAKAFVYTGASPQYKQMVEYLNSLVTEKLVDPESFTQSDDLARQKFANGKSFVISCNAQTLVNELRPSIAKIAGATVAKIPAPTGPMGDTKAGLRLESGVMISSKARDSKNFVALMQFMDWLYYSPQGKLFAKWGVEGTTYTGSVDDGTFKLAPDVNWGGLNPSGTKNLQVEYGFLNGVFSYGGPTKLRNSQFPKEEQAIQDVMSARKNQPLPPPRPLNAEEREQVTLWETALKDHVNQQTLKFILGQRPLSEWDAYVGELKGKNMTRYVEVVNAAYNRYKKNHG</sequence>
<dbReference type="KEGG" id="daur:Daura_34615"/>
<dbReference type="InterPro" id="IPR050490">
    <property type="entry name" value="Bact_solute-bd_prot1"/>
</dbReference>